<evidence type="ECO:0000256" key="1">
    <source>
        <dbReference type="SAM" id="MobiDB-lite"/>
    </source>
</evidence>
<feature type="compositionally biased region" description="Polar residues" evidence="1">
    <location>
        <begin position="124"/>
        <end position="133"/>
    </location>
</feature>
<feature type="compositionally biased region" description="Basic and acidic residues" evidence="1">
    <location>
        <begin position="40"/>
        <end position="60"/>
    </location>
</feature>
<dbReference type="AlphaFoldDB" id="A0AAP2CPC7"/>
<comment type="caution">
    <text evidence="2">The sequence shown here is derived from an EMBL/GenBank/DDBJ whole genome shotgun (WGS) entry which is preliminary data.</text>
</comment>
<dbReference type="RefSeq" id="WP_213946307.1">
    <property type="nucleotide sequence ID" value="NZ_JAHBGI010000024.1"/>
</dbReference>
<keyword evidence="3" id="KW-1185">Reference proteome</keyword>
<proteinExistence type="predicted"/>
<evidence type="ECO:0000313" key="3">
    <source>
        <dbReference type="Proteomes" id="UP001319104"/>
    </source>
</evidence>
<sequence length="140" mass="15971">MKKLLYLAGIPIALMMGACDNSPNTGDRTNDADGRAVLEDTSRRTDVDHNRTNLDREPNRGGETTPGTHREMDRQDVDRANVPQNIQSRVDNDANLQNREMTRTQRYTRDGITYYEMTFRDQGGQESTVTYDQDGNRTDQ</sequence>
<protein>
    <recommendedName>
        <fullName evidence="4">PepSY domain-containing protein</fullName>
    </recommendedName>
</protein>
<feature type="region of interest" description="Disordered" evidence="1">
    <location>
        <begin position="119"/>
        <end position="140"/>
    </location>
</feature>
<evidence type="ECO:0000313" key="2">
    <source>
        <dbReference type="EMBL" id="MBS9525447.1"/>
    </source>
</evidence>
<accession>A0AAP2CPC7</accession>
<gene>
    <name evidence="2" type="ORF">KI659_15630</name>
</gene>
<name>A0AAP2CPC7_9BACT</name>
<feature type="region of interest" description="Disordered" evidence="1">
    <location>
        <begin position="40"/>
        <end position="91"/>
    </location>
</feature>
<feature type="compositionally biased region" description="Basic and acidic residues" evidence="1">
    <location>
        <begin position="68"/>
        <end position="79"/>
    </location>
</feature>
<organism evidence="2 3">
    <name type="scientific">Litoribacter ruber</name>
    <dbReference type="NCBI Taxonomy" id="702568"/>
    <lineage>
        <taxon>Bacteria</taxon>
        <taxon>Pseudomonadati</taxon>
        <taxon>Bacteroidota</taxon>
        <taxon>Cytophagia</taxon>
        <taxon>Cytophagales</taxon>
        <taxon>Cyclobacteriaceae</taxon>
        <taxon>Litoribacter</taxon>
    </lineage>
</organism>
<reference evidence="2 3" key="1">
    <citation type="submission" date="2021-05" db="EMBL/GenBank/DDBJ databases">
        <authorList>
            <person name="Zhang Z.D."/>
            <person name="Osman G."/>
        </authorList>
    </citation>
    <scope>NUCLEOTIDE SEQUENCE [LARGE SCALE GENOMIC DNA]</scope>
    <source>
        <strain evidence="2 3">KCTC 32217</strain>
    </source>
</reference>
<dbReference type="EMBL" id="JAHCMY010000012">
    <property type="protein sequence ID" value="MBS9525447.1"/>
    <property type="molecule type" value="Genomic_DNA"/>
</dbReference>
<dbReference type="Proteomes" id="UP001319104">
    <property type="component" value="Unassembled WGS sequence"/>
</dbReference>
<evidence type="ECO:0008006" key="4">
    <source>
        <dbReference type="Google" id="ProtNLM"/>
    </source>
</evidence>
<dbReference type="PROSITE" id="PS51257">
    <property type="entry name" value="PROKAR_LIPOPROTEIN"/>
    <property type="match status" value="1"/>
</dbReference>
<feature type="compositionally biased region" description="Polar residues" evidence="1">
    <location>
        <begin position="82"/>
        <end position="91"/>
    </location>
</feature>